<dbReference type="Proteomes" id="UP000026960">
    <property type="component" value="Chromosome 7"/>
</dbReference>
<evidence type="ECO:0000313" key="2">
    <source>
        <dbReference type="Proteomes" id="UP000026960"/>
    </source>
</evidence>
<protein>
    <submittedName>
        <fullName evidence="1">Uncharacterized protein</fullName>
    </submittedName>
</protein>
<proteinExistence type="predicted"/>
<dbReference type="EnsemblPlants" id="OBART07G05460.1">
    <property type="protein sequence ID" value="OBART07G05460.1"/>
    <property type="gene ID" value="OBART07G05460"/>
</dbReference>
<dbReference type="Gramene" id="OBART07G05460.1">
    <property type="protein sequence ID" value="OBART07G05460.1"/>
    <property type="gene ID" value="OBART07G05460"/>
</dbReference>
<dbReference type="PaxDb" id="65489-OBART07G05460.1"/>
<name>A0A0D3GN32_9ORYZ</name>
<dbReference type="AlphaFoldDB" id="A0A0D3GN32"/>
<reference evidence="1" key="1">
    <citation type="journal article" date="2009" name="Rice">
        <title>De Novo Next Generation Sequencing of Plant Genomes.</title>
        <authorList>
            <person name="Rounsley S."/>
            <person name="Marri P.R."/>
            <person name="Yu Y."/>
            <person name="He R."/>
            <person name="Sisneros N."/>
            <person name="Goicoechea J.L."/>
            <person name="Lee S.J."/>
            <person name="Angelova A."/>
            <person name="Kudrna D."/>
            <person name="Luo M."/>
            <person name="Affourtit J."/>
            <person name="Desany B."/>
            <person name="Knight J."/>
            <person name="Niazi F."/>
            <person name="Egholm M."/>
            <person name="Wing R.A."/>
        </authorList>
    </citation>
    <scope>NUCLEOTIDE SEQUENCE [LARGE SCALE GENOMIC DNA]</scope>
    <source>
        <strain evidence="1">cv. IRGC 105608</strain>
    </source>
</reference>
<organism evidence="1">
    <name type="scientific">Oryza barthii</name>
    <dbReference type="NCBI Taxonomy" id="65489"/>
    <lineage>
        <taxon>Eukaryota</taxon>
        <taxon>Viridiplantae</taxon>
        <taxon>Streptophyta</taxon>
        <taxon>Embryophyta</taxon>
        <taxon>Tracheophyta</taxon>
        <taxon>Spermatophyta</taxon>
        <taxon>Magnoliopsida</taxon>
        <taxon>Liliopsida</taxon>
        <taxon>Poales</taxon>
        <taxon>Poaceae</taxon>
        <taxon>BOP clade</taxon>
        <taxon>Oryzoideae</taxon>
        <taxon>Oryzeae</taxon>
        <taxon>Oryzinae</taxon>
        <taxon>Oryza</taxon>
    </lineage>
</organism>
<sequence>MEKRNSTDRFFIVNLQPPLAFVRHFAASPTVVQQELNGWVLAARRMEDLAWAQITFQFVAYIKNLEIKTTVTPRCASETFWDSNRMQTHY</sequence>
<evidence type="ECO:0000313" key="1">
    <source>
        <dbReference type="EnsemblPlants" id="OBART07G05460.1"/>
    </source>
</evidence>
<keyword evidence="2" id="KW-1185">Reference proteome</keyword>
<accession>A0A0D3GN32</accession>
<reference evidence="1" key="2">
    <citation type="submission" date="2015-03" db="UniProtKB">
        <authorList>
            <consortium name="EnsemblPlants"/>
        </authorList>
    </citation>
    <scope>IDENTIFICATION</scope>
</reference>
<dbReference type="HOGENOM" id="CLU_2444645_0_0_1"/>